<sequence>MSTTTTTTTSLPGTYQLQLRTLDGNVVRTVSIEAPRLATAAEIPVIDIARLFGDFEARKDLATEVKKAVETYGFFYIKNHGIPEEVIDNAGKHAKLFFRQPRDEKEPASTVHSKFFNGWFDVHTRRTSPAERADNKEAFFYRYQPENDPIHKDEEDPSAVPEGIKPYIRGERYIWDATAHIEGFESAIITYWQHCLQLARRLIRVFALVLDLPENYFDAVTTYPGADAVLNFYPGQPASVLASEDKKGAEIGIGSHTDLQCFTLLWQDMIGGLQVLDVDGRWIKASPIEGTIVVNTADFLTRLSNGKFKSTVHRVFNQSEEDRISMPFFFGPNPNETLSVVSTCIDEEHPAKYEPISCGEYMMRRFAASRPDN</sequence>
<dbReference type="InterPro" id="IPR026992">
    <property type="entry name" value="DIOX_N"/>
</dbReference>
<dbReference type="Pfam" id="PF03171">
    <property type="entry name" value="2OG-FeII_Oxy"/>
    <property type="match status" value="1"/>
</dbReference>
<name>A0ABR3ZD36_9PEZI</name>
<evidence type="ECO:0000256" key="1">
    <source>
        <dbReference type="ARBA" id="ARBA00008056"/>
    </source>
</evidence>
<dbReference type="InterPro" id="IPR050231">
    <property type="entry name" value="Iron_ascorbate_oxido_reductase"/>
</dbReference>
<evidence type="ECO:0000313" key="5">
    <source>
        <dbReference type="Proteomes" id="UP001583186"/>
    </source>
</evidence>
<keyword evidence="2" id="KW-0408">Iron</keyword>
<dbReference type="Proteomes" id="UP001583186">
    <property type="component" value="Unassembled WGS sequence"/>
</dbReference>
<gene>
    <name evidence="4" type="ORF">Sste5346_003500</name>
</gene>
<dbReference type="PROSITE" id="PS51471">
    <property type="entry name" value="FE2OG_OXY"/>
    <property type="match status" value="1"/>
</dbReference>
<keyword evidence="2" id="KW-0479">Metal-binding</keyword>
<comment type="caution">
    <text evidence="4">The sequence shown here is derived from an EMBL/GenBank/DDBJ whole genome shotgun (WGS) entry which is preliminary data.</text>
</comment>
<dbReference type="PANTHER" id="PTHR47990">
    <property type="entry name" value="2-OXOGLUTARATE (2OG) AND FE(II)-DEPENDENT OXYGENASE SUPERFAMILY PROTEIN-RELATED"/>
    <property type="match status" value="1"/>
</dbReference>
<proteinExistence type="inferred from homology"/>
<keyword evidence="2" id="KW-0560">Oxidoreductase</keyword>
<dbReference type="Gene3D" id="2.60.120.330">
    <property type="entry name" value="B-lactam Antibiotic, Isopenicillin N Synthase, Chain"/>
    <property type="match status" value="1"/>
</dbReference>
<dbReference type="InterPro" id="IPR044861">
    <property type="entry name" value="IPNS-like_FE2OG_OXY"/>
</dbReference>
<evidence type="ECO:0000259" key="3">
    <source>
        <dbReference type="PROSITE" id="PS51471"/>
    </source>
</evidence>
<dbReference type="SUPFAM" id="SSF51197">
    <property type="entry name" value="Clavaminate synthase-like"/>
    <property type="match status" value="1"/>
</dbReference>
<evidence type="ECO:0000313" key="4">
    <source>
        <dbReference type="EMBL" id="KAL1898596.1"/>
    </source>
</evidence>
<dbReference type="InterPro" id="IPR005123">
    <property type="entry name" value="Oxoglu/Fe-dep_dioxygenase_dom"/>
</dbReference>
<organism evidence="4 5">
    <name type="scientific">Sporothrix stenoceras</name>
    <dbReference type="NCBI Taxonomy" id="5173"/>
    <lineage>
        <taxon>Eukaryota</taxon>
        <taxon>Fungi</taxon>
        <taxon>Dikarya</taxon>
        <taxon>Ascomycota</taxon>
        <taxon>Pezizomycotina</taxon>
        <taxon>Sordariomycetes</taxon>
        <taxon>Sordariomycetidae</taxon>
        <taxon>Ophiostomatales</taxon>
        <taxon>Ophiostomataceae</taxon>
        <taxon>Sporothrix</taxon>
    </lineage>
</organism>
<feature type="domain" description="Fe2OG dioxygenase" evidence="3">
    <location>
        <begin position="222"/>
        <end position="332"/>
    </location>
</feature>
<dbReference type="EMBL" id="JAWCUI010000015">
    <property type="protein sequence ID" value="KAL1898596.1"/>
    <property type="molecule type" value="Genomic_DNA"/>
</dbReference>
<keyword evidence="5" id="KW-1185">Reference proteome</keyword>
<dbReference type="InterPro" id="IPR027443">
    <property type="entry name" value="IPNS-like_sf"/>
</dbReference>
<dbReference type="Pfam" id="PF14226">
    <property type="entry name" value="DIOX_N"/>
    <property type="match status" value="1"/>
</dbReference>
<dbReference type="PRINTS" id="PR00682">
    <property type="entry name" value="IPNSYNTHASE"/>
</dbReference>
<evidence type="ECO:0000256" key="2">
    <source>
        <dbReference type="RuleBase" id="RU003682"/>
    </source>
</evidence>
<comment type="similarity">
    <text evidence="1 2">Belongs to the iron/ascorbate-dependent oxidoreductase family.</text>
</comment>
<reference evidence="4 5" key="1">
    <citation type="journal article" date="2024" name="IMA Fungus">
        <title>IMA Genome - F19 : A genome assembly and annotation guide to empower mycologists, including annotated draft genome sequences of Ceratocystis pirilliformis, Diaporthe australafricana, Fusarium ophioides, Paecilomyces lecythidis, and Sporothrix stenoceras.</title>
        <authorList>
            <person name="Aylward J."/>
            <person name="Wilson A.M."/>
            <person name="Visagie C.M."/>
            <person name="Spraker J."/>
            <person name="Barnes I."/>
            <person name="Buitendag C."/>
            <person name="Ceriani C."/>
            <person name="Del Mar Angel L."/>
            <person name="du Plessis D."/>
            <person name="Fuchs T."/>
            <person name="Gasser K."/>
            <person name="Kramer D."/>
            <person name="Li W."/>
            <person name="Munsamy K."/>
            <person name="Piso A."/>
            <person name="Price J.L."/>
            <person name="Sonnekus B."/>
            <person name="Thomas C."/>
            <person name="van der Nest A."/>
            <person name="van Dijk A."/>
            <person name="van Heerden A."/>
            <person name="van Vuuren N."/>
            <person name="Yilmaz N."/>
            <person name="Duong T.A."/>
            <person name="van der Merwe N.A."/>
            <person name="Wingfield M.J."/>
            <person name="Wingfield B.D."/>
        </authorList>
    </citation>
    <scope>NUCLEOTIDE SEQUENCE [LARGE SCALE GENOMIC DNA]</scope>
    <source>
        <strain evidence="4 5">CMW 5346</strain>
    </source>
</reference>
<protein>
    <recommendedName>
        <fullName evidence="3">Fe2OG dioxygenase domain-containing protein</fullName>
    </recommendedName>
</protein>
<accession>A0ABR3ZD36</accession>